<dbReference type="InterPro" id="IPR035513">
    <property type="entry name" value="Invertase/methylesterase_inhib"/>
</dbReference>
<accession>A0A6L2KX10</accession>
<dbReference type="Gene3D" id="3.30.200.20">
    <property type="entry name" value="Phosphorylase Kinase, domain 1"/>
    <property type="match status" value="1"/>
</dbReference>
<dbReference type="Gene3D" id="1.20.140.40">
    <property type="entry name" value="Invertase/pectin methylesterase inhibitor family protein"/>
    <property type="match status" value="1"/>
</dbReference>
<dbReference type="Pfam" id="PF07714">
    <property type="entry name" value="PK_Tyr_Ser-Thr"/>
    <property type="match status" value="2"/>
</dbReference>
<dbReference type="SUPFAM" id="SSF56112">
    <property type="entry name" value="Protein kinase-like (PK-like)"/>
    <property type="match status" value="1"/>
</dbReference>
<dbReference type="EMBL" id="BKCJ010003297">
    <property type="protein sequence ID" value="GEU54213.1"/>
    <property type="molecule type" value="Genomic_DNA"/>
</dbReference>
<evidence type="ECO:0000256" key="17">
    <source>
        <dbReference type="PROSITE-ProRule" id="PRU10141"/>
    </source>
</evidence>
<comment type="similarity">
    <text evidence="4">Belongs to the protein kinase superfamily. TKL Ser/Thr protein kinase family. RAF subfamily.</text>
</comment>
<dbReference type="InterPro" id="IPR012334">
    <property type="entry name" value="Pectin_lyas_fold"/>
</dbReference>
<keyword evidence="8" id="KW-0418">Kinase</keyword>
<keyword evidence="6" id="KW-0808">Transferase</keyword>
<keyword evidence="9" id="KW-0378">Hydrolase</keyword>
<dbReference type="InterPro" id="IPR006501">
    <property type="entry name" value="Pectinesterase_inhib_dom"/>
</dbReference>
<feature type="domain" description="Protein kinase" evidence="19">
    <location>
        <begin position="1007"/>
        <end position="1156"/>
    </location>
</feature>
<evidence type="ECO:0000256" key="13">
    <source>
        <dbReference type="ARBA" id="ARBA00047899"/>
    </source>
</evidence>
<evidence type="ECO:0000259" key="19">
    <source>
        <dbReference type="PROSITE" id="PS50011"/>
    </source>
</evidence>
<dbReference type="PROSITE" id="PS00107">
    <property type="entry name" value="PROTEIN_KINASE_ATP"/>
    <property type="match status" value="1"/>
</dbReference>
<dbReference type="InterPro" id="IPR017441">
    <property type="entry name" value="Protein_kinase_ATP_BS"/>
</dbReference>
<comment type="pathway">
    <text evidence="1">Glycan metabolism; pectin degradation; 2-dehydro-3-deoxy-D-gluconate from pectin: step 1/5.</text>
</comment>
<dbReference type="GO" id="GO:0005524">
    <property type="term" value="F:ATP binding"/>
    <property type="evidence" value="ECO:0007669"/>
    <property type="project" value="UniProtKB-UniRule"/>
</dbReference>
<evidence type="ECO:0000256" key="14">
    <source>
        <dbReference type="ARBA" id="ARBA00047928"/>
    </source>
</evidence>
<evidence type="ECO:0000256" key="6">
    <source>
        <dbReference type="ARBA" id="ARBA00022679"/>
    </source>
</evidence>
<evidence type="ECO:0000256" key="5">
    <source>
        <dbReference type="ARBA" id="ARBA00022527"/>
    </source>
</evidence>
<dbReference type="GO" id="GO:0004674">
    <property type="term" value="F:protein serine/threonine kinase activity"/>
    <property type="evidence" value="ECO:0007669"/>
    <property type="project" value="UniProtKB-KW"/>
</dbReference>
<name>A0A6L2KX10_TANCI</name>
<evidence type="ECO:0000313" key="20">
    <source>
        <dbReference type="EMBL" id="GEU54213.1"/>
    </source>
</evidence>
<reference evidence="20" key="1">
    <citation type="journal article" date="2019" name="Sci. Rep.">
        <title>Draft genome of Tanacetum cinerariifolium, the natural source of mosquito coil.</title>
        <authorList>
            <person name="Yamashiro T."/>
            <person name="Shiraishi A."/>
            <person name="Satake H."/>
            <person name="Nakayama K."/>
        </authorList>
    </citation>
    <scope>NUCLEOTIDE SEQUENCE</scope>
</reference>
<dbReference type="Pfam" id="PF04043">
    <property type="entry name" value="PMEI"/>
    <property type="match status" value="1"/>
</dbReference>
<keyword evidence="7 17" id="KW-0547">Nucleotide-binding</keyword>
<dbReference type="AlphaFoldDB" id="A0A6L2KX10"/>
<dbReference type="InterPro" id="IPR033131">
    <property type="entry name" value="Pectinesterase_Asp_AS"/>
</dbReference>
<dbReference type="FunFam" id="2.160.20.10:FF:000001">
    <property type="entry name" value="Pectinesterase"/>
    <property type="match status" value="1"/>
</dbReference>
<dbReference type="InterPro" id="IPR011009">
    <property type="entry name" value="Kinase-like_dom_sf"/>
</dbReference>
<comment type="caution">
    <text evidence="20">The sequence shown here is derived from an EMBL/GenBank/DDBJ whole genome shotgun (WGS) entry which is preliminary data.</text>
</comment>
<evidence type="ECO:0000256" key="4">
    <source>
        <dbReference type="ARBA" id="ARBA00010507"/>
    </source>
</evidence>
<dbReference type="GO" id="GO:0045490">
    <property type="term" value="P:pectin catabolic process"/>
    <property type="evidence" value="ECO:0007669"/>
    <property type="project" value="UniProtKB-UniPathway"/>
</dbReference>
<dbReference type="Gene3D" id="1.10.510.10">
    <property type="entry name" value="Transferase(Phosphotransferase) domain 1"/>
    <property type="match status" value="1"/>
</dbReference>
<keyword evidence="10 17" id="KW-0067">ATP-binding</keyword>
<dbReference type="Gene3D" id="2.160.20.10">
    <property type="entry name" value="Single-stranded right-handed beta-helix, Pectin lyase-like"/>
    <property type="match status" value="1"/>
</dbReference>
<dbReference type="InterPro" id="IPR000070">
    <property type="entry name" value="Pectinesterase_cat"/>
</dbReference>
<dbReference type="PROSITE" id="PS50011">
    <property type="entry name" value="PROTEIN_KINASE_DOM"/>
    <property type="match status" value="1"/>
</dbReference>
<organism evidence="20">
    <name type="scientific">Tanacetum cinerariifolium</name>
    <name type="common">Dalmatian daisy</name>
    <name type="synonym">Chrysanthemum cinerariifolium</name>
    <dbReference type="NCBI Taxonomy" id="118510"/>
    <lineage>
        <taxon>Eukaryota</taxon>
        <taxon>Viridiplantae</taxon>
        <taxon>Streptophyta</taxon>
        <taxon>Embryophyta</taxon>
        <taxon>Tracheophyta</taxon>
        <taxon>Spermatophyta</taxon>
        <taxon>Magnoliopsida</taxon>
        <taxon>eudicotyledons</taxon>
        <taxon>Gunneridae</taxon>
        <taxon>Pentapetalae</taxon>
        <taxon>asterids</taxon>
        <taxon>campanulids</taxon>
        <taxon>Asterales</taxon>
        <taxon>Asteraceae</taxon>
        <taxon>Asteroideae</taxon>
        <taxon>Anthemideae</taxon>
        <taxon>Anthemidinae</taxon>
        <taxon>Tanacetum</taxon>
    </lineage>
</organism>
<dbReference type="SUPFAM" id="SSF101148">
    <property type="entry name" value="Plant invertase/pectin methylesterase inhibitor"/>
    <property type="match status" value="1"/>
</dbReference>
<evidence type="ECO:0000256" key="18">
    <source>
        <dbReference type="SAM" id="MobiDB-lite"/>
    </source>
</evidence>
<evidence type="ECO:0000256" key="12">
    <source>
        <dbReference type="ARBA" id="ARBA00023316"/>
    </source>
</evidence>
<evidence type="ECO:0000256" key="8">
    <source>
        <dbReference type="ARBA" id="ARBA00022777"/>
    </source>
</evidence>
<evidence type="ECO:0000256" key="11">
    <source>
        <dbReference type="ARBA" id="ARBA00023085"/>
    </source>
</evidence>
<dbReference type="InterPro" id="IPR000719">
    <property type="entry name" value="Prot_kinase_dom"/>
</dbReference>
<dbReference type="Gene3D" id="2.40.70.10">
    <property type="entry name" value="Acid Proteases"/>
    <property type="match status" value="1"/>
</dbReference>
<dbReference type="GO" id="GO:0042545">
    <property type="term" value="P:cell wall modification"/>
    <property type="evidence" value="ECO:0007669"/>
    <property type="project" value="InterPro"/>
</dbReference>
<evidence type="ECO:0000256" key="15">
    <source>
        <dbReference type="ARBA" id="ARBA00048679"/>
    </source>
</evidence>
<comment type="catalytic activity">
    <reaction evidence="15">
        <text>L-seryl-[protein] + ATP = O-phospho-L-seryl-[protein] + ADP + H(+)</text>
        <dbReference type="Rhea" id="RHEA:17989"/>
        <dbReference type="Rhea" id="RHEA-COMP:9863"/>
        <dbReference type="Rhea" id="RHEA-COMP:11604"/>
        <dbReference type="ChEBI" id="CHEBI:15378"/>
        <dbReference type="ChEBI" id="CHEBI:29999"/>
        <dbReference type="ChEBI" id="CHEBI:30616"/>
        <dbReference type="ChEBI" id="CHEBI:83421"/>
        <dbReference type="ChEBI" id="CHEBI:456216"/>
        <dbReference type="EC" id="2.7.11.1"/>
    </reaction>
</comment>
<dbReference type="NCBIfam" id="TIGR01614">
    <property type="entry name" value="PME_inhib"/>
    <property type="match status" value="1"/>
</dbReference>
<dbReference type="PANTHER" id="PTHR31707">
    <property type="entry name" value="PECTINESTERASE"/>
    <property type="match status" value="1"/>
</dbReference>
<dbReference type="GO" id="GO:0030599">
    <property type="term" value="F:pectinesterase activity"/>
    <property type="evidence" value="ECO:0007669"/>
    <property type="project" value="UniProtKB-EC"/>
</dbReference>
<feature type="active site" evidence="16">
    <location>
        <position position="815"/>
    </location>
</feature>
<dbReference type="InterPro" id="IPR001245">
    <property type="entry name" value="Ser-Thr/Tyr_kinase_cat_dom"/>
</dbReference>
<evidence type="ECO:0000256" key="1">
    <source>
        <dbReference type="ARBA" id="ARBA00005184"/>
    </source>
</evidence>
<feature type="compositionally biased region" description="Polar residues" evidence="18">
    <location>
        <begin position="7"/>
        <end position="24"/>
    </location>
</feature>
<keyword evidence="12" id="KW-0961">Cell wall biogenesis/degradation</keyword>
<sequence length="1156" mass="128005">GELKAITTHSGLVTDGPTVSTPPKSITPEVDERVEETYTDPYLAEPAGIARDVFVPVSKFTFPADFVIVNYESDPRVPLILGRPFLWTVRALIDVHNEEMILRDGDERLTLNMKHDTSSYSNQPQRESINLINIFNVLKIEFLLYQDKDSSLKDSIDQKGLADLDAIFVDPIPEMFTDEHTLDYSSPSKFDVYDDDFLEVESDAENVYDDPFDSKGEKIKESKLLIDELDLPCDFLPSFEYDSFISQDFSRVDALPSTNNEDNDKKLAISNASLVLEDFDPPFYEPLFIKEVPKAKMLLPFSSENEEKKMHKALLSNKEKLLELANTPLNENFSAVILKKLPEKHGDPGKFLIPCGFSELKCKALAGLGASINLMPLSVRKKLGEKKQEKDKIGTKPNKIKIRREAWKSSTILHPFNLLHHNLNLSSMASKTIIVSFLILFTFTAIATAATPPSVCQDTPYPSVCQASLPISNSSANIHDYGRLSIRKSISSATKFANLIDRYLTASDLTPGAISALKDCQYLARVNLDFLTSTFNSINTTQTPLSDTKSEDMQTMLSAILTNTETCIDGLKANAASWTSKNGLVGPIENDNKLYSVSLALFNKGWGRTKKNIKFGFSHKGFKNGKLPPFKMSQESKSVLETVGRRKLLQSNGTGQQVVISNVVVVSQDGSGNFTTITDAVNFAPNKSAASAGYFVVYVTAGVYEEYVNIPSNKRYLMMIGDGINQTVITGNHSVVDGWTTFNSATFIVTAPYFVAVNITIRNTAGSIKHQAVALRSGADLSTFYSCSFEGYQDTLYTHSLRQFYRECDIYGTVDFIFGNAAAVFQNCNLYPRLPMSGQFNAITAQGRTDPGQNTGTSIQKCNIRAADDLASNNGNTVTYLGRPWKEYSRTVYMQSYMDSLITPAGWSIWSGDFALNTSYYAEFNNSGPGSDTSRRVSWSYVINATDAANFAVSSFIVGDAFLPQTGVPYDDTSMANPVNNSEGSLPPHSNAALDVDVVFDIPWTDIVLKDKIGQGSSGTVHRADWNGEDVAVKTISLEDKFWREASLNPVAIMRRLQHPNIILYMGAVTQPPNLSIVTEYLPRGSLFRVLHKTGTQEILLNNNRSDKKSDVYSFGVILWELVTLQTPWSHLNAAQTDNNANNTQSCWGLAGYEQV</sequence>
<evidence type="ECO:0000256" key="7">
    <source>
        <dbReference type="ARBA" id="ARBA00022741"/>
    </source>
</evidence>
<dbReference type="CDD" id="cd15798">
    <property type="entry name" value="PMEI-like_3"/>
    <property type="match status" value="1"/>
</dbReference>
<dbReference type="InterPro" id="IPR021109">
    <property type="entry name" value="Peptidase_aspartic_dom_sf"/>
</dbReference>
<feature type="binding site" evidence="17">
    <location>
        <position position="1034"/>
    </location>
    <ligand>
        <name>ATP</name>
        <dbReference type="ChEBI" id="CHEBI:30616"/>
    </ligand>
</feature>
<evidence type="ECO:0000256" key="3">
    <source>
        <dbReference type="ARBA" id="ARBA00007786"/>
    </source>
</evidence>
<gene>
    <name evidence="20" type="ORF">Tci_026191</name>
</gene>
<evidence type="ECO:0000256" key="10">
    <source>
        <dbReference type="ARBA" id="ARBA00022840"/>
    </source>
</evidence>
<keyword evidence="11" id="KW-0063">Aspartyl esterase</keyword>
<comment type="similarity">
    <text evidence="2">In the N-terminal section; belongs to the PMEI family.</text>
</comment>
<evidence type="ECO:0000256" key="9">
    <source>
        <dbReference type="ARBA" id="ARBA00022801"/>
    </source>
</evidence>
<feature type="region of interest" description="Disordered" evidence="18">
    <location>
        <begin position="1"/>
        <end position="26"/>
    </location>
</feature>
<comment type="catalytic activity">
    <reaction evidence="14">
        <text>[(1-&gt;4)-alpha-D-galacturonosyl methyl ester](n) + n H2O = [(1-&gt;4)-alpha-D-galacturonosyl](n) + n methanol + n H(+)</text>
        <dbReference type="Rhea" id="RHEA:22380"/>
        <dbReference type="Rhea" id="RHEA-COMP:14570"/>
        <dbReference type="Rhea" id="RHEA-COMP:14573"/>
        <dbReference type="ChEBI" id="CHEBI:15377"/>
        <dbReference type="ChEBI" id="CHEBI:15378"/>
        <dbReference type="ChEBI" id="CHEBI:17790"/>
        <dbReference type="ChEBI" id="CHEBI:140522"/>
        <dbReference type="ChEBI" id="CHEBI:140523"/>
        <dbReference type="EC" id="3.1.1.11"/>
    </reaction>
</comment>
<dbReference type="UniPathway" id="UPA00545">
    <property type="reaction ID" value="UER00823"/>
</dbReference>
<comment type="catalytic activity">
    <reaction evidence="13">
        <text>L-threonyl-[protein] + ATP = O-phospho-L-threonyl-[protein] + ADP + H(+)</text>
        <dbReference type="Rhea" id="RHEA:46608"/>
        <dbReference type="Rhea" id="RHEA-COMP:11060"/>
        <dbReference type="Rhea" id="RHEA-COMP:11605"/>
        <dbReference type="ChEBI" id="CHEBI:15378"/>
        <dbReference type="ChEBI" id="CHEBI:30013"/>
        <dbReference type="ChEBI" id="CHEBI:30616"/>
        <dbReference type="ChEBI" id="CHEBI:61977"/>
        <dbReference type="ChEBI" id="CHEBI:456216"/>
        <dbReference type="EC" id="2.7.11.1"/>
    </reaction>
</comment>
<protein>
    <submittedName>
        <fullName evidence="20">Probable pectinesterase/pectinesterase inhibitor 7</fullName>
    </submittedName>
</protein>
<comment type="similarity">
    <text evidence="3">In the C-terminal section; belongs to the pectinesterase family.</text>
</comment>
<evidence type="ECO:0000256" key="16">
    <source>
        <dbReference type="PROSITE-ProRule" id="PRU10040"/>
    </source>
</evidence>
<feature type="non-terminal residue" evidence="20">
    <location>
        <position position="1"/>
    </location>
</feature>
<keyword evidence="5" id="KW-0723">Serine/threonine-protein kinase</keyword>
<dbReference type="GO" id="GO:0004857">
    <property type="term" value="F:enzyme inhibitor activity"/>
    <property type="evidence" value="ECO:0007669"/>
    <property type="project" value="InterPro"/>
</dbReference>
<evidence type="ECO:0000256" key="2">
    <source>
        <dbReference type="ARBA" id="ARBA00006027"/>
    </source>
</evidence>
<dbReference type="PROSITE" id="PS00503">
    <property type="entry name" value="PECTINESTERASE_2"/>
    <property type="match status" value="1"/>
</dbReference>
<dbReference type="FunFam" id="3.30.200.20:FF:000060">
    <property type="entry name" value="Serine/threonine-protein kinase isoform 1"/>
    <property type="match status" value="1"/>
</dbReference>
<dbReference type="SUPFAM" id="SSF51126">
    <property type="entry name" value="Pectin lyase-like"/>
    <property type="match status" value="1"/>
</dbReference>
<dbReference type="SMART" id="SM00856">
    <property type="entry name" value="PMEI"/>
    <property type="match status" value="1"/>
</dbReference>
<proteinExistence type="inferred from homology"/>
<dbReference type="Pfam" id="PF01095">
    <property type="entry name" value="Pectinesterase"/>
    <property type="match status" value="1"/>
</dbReference>
<dbReference type="InterPro" id="IPR011050">
    <property type="entry name" value="Pectin_lyase_fold/virulence"/>
</dbReference>